<dbReference type="PANTHER" id="PTHR47654">
    <property type="entry name" value="ZN(II)2CYS6 TRANSCRIPTION FACTOR (EUROFUNG)-RELATED"/>
    <property type="match status" value="1"/>
</dbReference>
<dbReference type="CDD" id="cd12148">
    <property type="entry name" value="fungal_TF_MHR"/>
    <property type="match status" value="1"/>
</dbReference>
<feature type="chain" id="PRO_5030892286" description="Transcription factor domain-containing protein" evidence="2">
    <location>
        <begin position="18"/>
        <end position="466"/>
    </location>
</feature>
<dbReference type="AlphaFoldDB" id="A0A7U2HUF4"/>
<name>A0A7U2HUF4_PHANO</name>
<dbReference type="OrthoDB" id="424974at2759"/>
<feature type="region of interest" description="Disordered" evidence="1">
    <location>
        <begin position="340"/>
        <end position="396"/>
    </location>
</feature>
<dbReference type="VEuPathDB" id="FungiDB:JI435_300140"/>
<evidence type="ECO:0008006" key="5">
    <source>
        <dbReference type="Google" id="ProtNLM"/>
    </source>
</evidence>
<dbReference type="EMBL" id="CP069023">
    <property type="protein sequence ID" value="QRC90704.1"/>
    <property type="molecule type" value="Genomic_DNA"/>
</dbReference>
<dbReference type="PANTHER" id="PTHR47654:SF5">
    <property type="entry name" value="TRANSCRIPTION FACTOR DOMAIN-CONTAINING PROTEIN"/>
    <property type="match status" value="1"/>
</dbReference>
<keyword evidence="2" id="KW-0732">Signal</keyword>
<evidence type="ECO:0000313" key="3">
    <source>
        <dbReference type="EMBL" id="QRC90704.1"/>
    </source>
</evidence>
<keyword evidence="4" id="KW-1185">Reference proteome</keyword>
<feature type="signal peptide" evidence="2">
    <location>
        <begin position="1"/>
        <end position="17"/>
    </location>
</feature>
<evidence type="ECO:0000313" key="4">
    <source>
        <dbReference type="Proteomes" id="UP000663193"/>
    </source>
</evidence>
<dbReference type="Proteomes" id="UP000663193">
    <property type="component" value="Chromosome 1"/>
</dbReference>
<accession>A0A7U2HUF4</accession>
<evidence type="ECO:0000256" key="2">
    <source>
        <dbReference type="SAM" id="SignalP"/>
    </source>
</evidence>
<evidence type="ECO:0000256" key="1">
    <source>
        <dbReference type="SAM" id="MobiDB-lite"/>
    </source>
</evidence>
<organism evidence="3 4">
    <name type="scientific">Phaeosphaeria nodorum (strain SN15 / ATCC MYA-4574 / FGSC 10173)</name>
    <name type="common">Glume blotch fungus</name>
    <name type="synonym">Parastagonospora nodorum</name>
    <dbReference type="NCBI Taxonomy" id="321614"/>
    <lineage>
        <taxon>Eukaryota</taxon>
        <taxon>Fungi</taxon>
        <taxon>Dikarya</taxon>
        <taxon>Ascomycota</taxon>
        <taxon>Pezizomycotina</taxon>
        <taxon>Dothideomycetes</taxon>
        <taxon>Pleosporomycetidae</taxon>
        <taxon>Pleosporales</taxon>
        <taxon>Pleosporineae</taxon>
        <taxon>Phaeosphaeriaceae</taxon>
        <taxon>Parastagonospora</taxon>
    </lineage>
</organism>
<gene>
    <name evidence="3" type="ORF">JI435_300140</name>
</gene>
<reference evidence="4" key="1">
    <citation type="journal article" date="2021" name="BMC Genomics">
        <title>Chromosome-level genome assembly and manually-curated proteome of model necrotroph Parastagonospora nodorum Sn15 reveals a genome-wide trove of candidate effector homologs, and redundancy of virulence-related functions within an accessory chromosome.</title>
        <authorList>
            <person name="Bertazzoni S."/>
            <person name="Jones D.A.B."/>
            <person name="Phan H.T."/>
            <person name="Tan K.-C."/>
            <person name="Hane J.K."/>
        </authorList>
    </citation>
    <scope>NUCLEOTIDE SEQUENCE [LARGE SCALE GENOMIC DNA]</scope>
    <source>
        <strain evidence="4">SN15 / ATCC MYA-4574 / FGSC 10173)</strain>
    </source>
</reference>
<proteinExistence type="predicted"/>
<protein>
    <recommendedName>
        <fullName evidence="5">Transcription factor domain-containing protein</fullName>
    </recommendedName>
</protein>
<dbReference type="InterPro" id="IPR053230">
    <property type="entry name" value="Trans_reg_galc"/>
</dbReference>
<sequence>MLSRIWWAHYTLERLLATLTSRPSVGVGGTCSVPLPLPLSSEEIEDAIIESRFGDQTFRSNIFHAQIVSSPDVATLGSRHQYFADRTTASVDATNPSSYLKSMVQLNEIAQDALSLYPISAAGQSWQGIPGIMLELTGKLELWIESLPDVSRGLKFPAGSRPYDHRERNMMDIVYHSTVILINRPCMCRLDRRITNQPARLNEFNQRSALTCVESAKAVARLLPDSAVFDVALLYESGPWWNMVHTIMQSLIVLLLEISYEAIQLPHDRREIIQGMKKLVRWLRAMRSTNGMARRAYIIVMNLFRALVNTVNMDIEDLFREDEQATLASAAEAQASLLRNTSGSSAAPRQPAHVDNRPFPKPLSRIRYSSGEGSPDQLYPRSPTYTSPYSVSRPETADSSAPAYFDVFSDLQDTCGPDIPSFFFTNFDEQNPLPGFGGEDHAMSGVEFQAQRVPSVVSMLGVEAQQ</sequence>